<keyword evidence="6 9" id="KW-0378">Hydrolase</keyword>
<comment type="function">
    <text evidence="2">Catalyzes the reversible cyclization of carbamoyl aspartate to dihydroorotate.</text>
</comment>
<dbReference type="Gene3D" id="2.30.40.10">
    <property type="entry name" value="Urease, subunit C, domain 1"/>
    <property type="match status" value="1"/>
</dbReference>
<protein>
    <submittedName>
        <fullName evidence="9">Allantoinase</fullName>
        <ecNumber evidence="9">3.5.2.5</ecNumber>
    </submittedName>
</protein>
<dbReference type="PROSITE" id="PS00482">
    <property type="entry name" value="DIHYDROOROTASE_1"/>
    <property type="match status" value="1"/>
</dbReference>
<accession>A0A6A8DKQ9</accession>
<dbReference type="EC" id="3.5.2.5" evidence="9"/>
<dbReference type="InterPro" id="IPR050138">
    <property type="entry name" value="DHOase/Allantoinase_Hydrolase"/>
</dbReference>
<dbReference type="GO" id="GO:0000256">
    <property type="term" value="P:allantoin catabolic process"/>
    <property type="evidence" value="ECO:0007669"/>
    <property type="project" value="InterPro"/>
</dbReference>
<dbReference type="InterPro" id="IPR002195">
    <property type="entry name" value="Dihydroorotase_CS"/>
</dbReference>
<dbReference type="EMBL" id="WJNG01000015">
    <property type="protein sequence ID" value="MRH44339.1"/>
    <property type="molecule type" value="Genomic_DNA"/>
</dbReference>
<keyword evidence="5" id="KW-0479">Metal-binding</keyword>
<dbReference type="OrthoDB" id="9765462at2"/>
<dbReference type="GO" id="GO:0008270">
    <property type="term" value="F:zinc ion binding"/>
    <property type="evidence" value="ECO:0007669"/>
    <property type="project" value="InterPro"/>
</dbReference>
<dbReference type="AlphaFoldDB" id="A0A6A8DKQ9"/>
<dbReference type="SUPFAM" id="SSF51556">
    <property type="entry name" value="Metallo-dependent hydrolases"/>
    <property type="match status" value="1"/>
</dbReference>
<dbReference type="Proteomes" id="UP000799092">
    <property type="component" value="Unassembled WGS sequence"/>
</dbReference>
<evidence type="ECO:0000256" key="1">
    <source>
        <dbReference type="ARBA" id="ARBA00001947"/>
    </source>
</evidence>
<evidence type="ECO:0000259" key="8">
    <source>
        <dbReference type="Pfam" id="PF01979"/>
    </source>
</evidence>
<evidence type="ECO:0000256" key="3">
    <source>
        <dbReference type="ARBA" id="ARBA00010286"/>
    </source>
</evidence>
<evidence type="ECO:0000256" key="6">
    <source>
        <dbReference type="ARBA" id="ARBA00022801"/>
    </source>
</evidence>
<keyword evidence="7" id="KW-0862">Zinc</keyword>
<evidence type="ECO:0000313" key="9">
    <source>
        <dbReference type="EMBL" id="MRH44339.1"/>
    </source>
</evidence>
<dbReference type="NCBIfam" id="NF004839">
    <property type="entry name" value="PRK06189.1"/>
    <property type="match status" value="1"/>
</dbReference>
<dbReference type="NCBIfam" id="TIGR03178">
    <property type="entry name" value="allantoinase"/>
    <property type="match status" value="1"/>
</dbReference>
<dbReference type="InterPro" id="IPR032466">
    <property type="entry name" value="Metal_Hydrolase"/>
</dbReference>
<dbReference type="InterPro" id="IPR011059">
    <property type="entry name" value="Metal-dep_hydrolase_composite"/>
</dbReference>
<proteinExistence type="inferred from homology"/>
<dbReference type="GO" id="GO:0004038">
    <property type="term" value="F:allantoinase activity"/>
    <property type="evidence" value="ECO:0007669"/>
    <property type="project" value="UniProtKB-EC"/>
</dbReference>
<dbReference type="GO" id="GO:0050897">
    <property type="term" value="F:cobalt ion binding"/>
    <property type="evidence" value="ECO:0007669"/>
    <property type="project" value="InterPro"/>
</dbReference>
<dbReference type="InterPro" id="IPR006680">
    <property type="entry name" value="Amidohydro-rel"/>
</dbReference>
<dbReference type="GO" id="GO:0006145">
    <property type="term" value="P:purine nucleobase catabolic process"/>
    <property type="evidence" value="ECO:0007669"/>
    <property type="project" value="TreeGrafter"/>
</dbReference>
<dbReference type="GO" id="GO:0005737">
    <property type="term" value="C:cytoplasm"/>
    <property type="evidence" value="ECO:0007669"/>
    <property type="project" value="TreeGrafter"/>
</dbReference>
<sequence length="449" mass="49681">MKAFDLIIKNGNVVLPHGVEKTDIAIKDGKIKLIKQSITDEATEKINAENHYIFPGMIDVHVHFNEPGREIWEGFETGSFMMAAGGCTTYFDMPLNGIPSTTTVEALQQKIIIGEEKSCLDFGLWGGLVPGNIDELAPLAKGGVIGFKAFLSPSGNEEFEAADDYTLLAGMQEIARLGKVLALHAESGPMTVFLSKQKEVNKQFSADDFAETRPIVAELEAVERALYYAEITGCSLHFVHISSAPAVEKIRQVRQKGLDITVETCPHYLLFTHDDLIEKGPVAKCAPPLRSKEERSKLIEALLEDKLDMISSDHSPAPFELKDPKTHHFLNAWGGISGGQFSLLSMIELAIKHNIPFEKIAEWTAMNPAKRFNLESKGSIQQGLDADLAIISLENNQQVTPESFFAKHKQSLYMDHTFPCQIIETFARGKLVYQANKTTIPQANGAWLR</sequence>
<evidence type="ECO:0000256" key="5">
    <source>
        <dbReference type="ARBA" id="ARBA00022723"/>
    </source>
</evidence>
<dbReference type="Pfam" id="PF01979">
    <property type="entry name" value="Amidohydro_1"/>
    <property type="match status" value="1"/>
</dbReference>
<dbReference type="PANTHER" id="PTHR43668:SF4">
    <property type="entry name" value="ALLANTOINASE"/>
    <property type="match status" value="1"/>
</dbReference>
<dbReference type="InterPro" id="IPR017593">
    <property type="entry name" value="Allantoinase"/>
</dbReference>
<dbReference type="PANTHER" id="PTHR43668">
    <property type="entry name" value="ALLANTOINASE"/>
    <property type="match status" value="1"/>
</dbReference>
<evidence type="ECO:0000256" key="4">
    <source>
        <dbReference type="ARBA" id="ARBA00011881"/>
    </source>
</evidence>
<reference evidence="9" key="1">
    <citation type="submission" date="2019-11" db="EMBL/GenBank/DDBJ databases">
        <authorList>
            <person name="Li J."/>
        </authorList>
    </citation>
    <scope>NUCLEOTIDE SEQUENCE</scope>
    <source>
        <strain evidence="9">B6B</strain>
    </source>
</reference>
<dbReference type="SUPFAM" id="SSF51338">
    <property type="entry name" value="Composite domain of metallo-dependent hydrolases"/>
    <property type="match status" value="1"/>
</dbReference>
<gene>
    <name evidence="9" type="ORF">GH741_16980</name>
</gene>
<comment type="caution">
    <text evidence="9">The sequence shown here is derived from an EMBL/GenBank/DDBJ whole genome shotgun (WGS) entry which is preliminary data.</text>
</comment>
<comment type="subunit">
    <text evidence="4">Homotetramer.</text>
</comment>
<evidence type="ECO:0000256" key="7">
    <source>
        <dbReference type="ARBA" id="ARBA00022833"/>
    </source>
</evidence>
<name>A0A6A8DKQ9_9BACI</name>
<feature type="domain" description="Amidohydrolase-related" evidence="8">
    <location>
        <begin position="52"/>
        <end position="432"/>
    </location>
</feature>
<evidence type="ECO:0000256" key="2">
    <source>
        <dbReference type="ARBA" id="ARBA00002368"/>
    </source>
</evidence>
<keyword evidence="10" id="KW-1185">Reference proteome</keyword>
<dbReference type="Gene3D" id="3.20.20.140">
    <property type="entry name" value="Metal-dependent hydrolases"/>
    <property type="match status" value="1"/>
</dbReference>
<organism evidence="9 10">
    <name type="scientific">Aquibacillus halophilus</name>
    <dbReference type="NCBI Taxonomy" id="930132"/>
    <lineage>
        <taxon>Bacteria</taxon>
        <taxon>Bacillati</taxon>
        <taxon>Bacillota</taxon>
        <taxon>Bacilli</taxon>
        <taxon>Bacillales</taxon>
        <taxon>Bacillaceae</taxon>
        <taxon>Aquibacillus</taxon>
    </lineage>
</organism>
<evidence type="ECO:0000313" key="10">
    <source>
        <dbReference type="Proteomes" id="UP000799092"/>
    </source>
</evidence>
<comment type="similarity">
    <text evidence="3">Belongs to the metallo-dependent hydrolases superfamily. DHOase family. Class I DHOase subfamily.</text>
</comment>
<comment type="cofactor">
    <cofactor evidence="1">
        <name>Zn(2+)</name>
        <dbReference type="ChEBI" id="CHEBI:29105"/>
    </cofactor>
</comment>
<dbReference type="RefSeq" id="WP_153737942.1">
    <property type="nucleotide sequence ID" value="NZ_WJNG01000015.1"/>
</dbReference>